<feature type="compositionally biased region" description="Polar residues" evidence="11">
    <location>
        <begin position="25"/>
        <end position="46"/>
    </location>
</feature>
<evidence type="ECO:0000259" key="13">
    <source>
        <dbReference type="PROSITE" id="PS51192"/>
    </source>
</evidence>
<feature type="compositionally biased region" description="Low complexity" evidence="11">
    <location>
        <begin position="81"/>
        <end position="95"/>
    </location>
</feature>
<feature type="region of interest" description="Disordered" evidence="11">
    <location>
        <begin position="184"/>
        <end position="437"/>
    </location>
</feature>
<dbReference type="InterPro" id="IPR014001">
    <property type="entry name" value="Helicase_ATP-bd"/>
</dbReference>
<dbReference type="SMART" id="SM00490">
    <property type="entry name" value="HELICc"/>
    <property type="match status" value="1"/>
</dbReference>
<dbReference type="GO" id="GO:0008094">
    <property type="term" value="F:ATP-dependent activity, acting on DNA"/>
    <property type="evidence" value="ECO:0007669"/>
    <property type="project" value="TreeGrafter"/>
</dbReference>
<dbReference type="Gene3D" id="3.40.50.300">
    <property type="entry name" value="P-loop containing nucleotide triphosphate hydrolases"/>
    <property type="match status" value="1"/>
</dbReference>
<evidence type="ECO:0000256" key="1">
    <source>
        <dbReference type="ARBA" id="ARBA00004123"/>
    </source>
</evidence>
<keyword evidence="4" id="KW-0547">Nucleotide-binding</keyword>
<dbReference type="InterPro" id="IPR050628">
    <property type="entry name" value="SNF2_RAD54_helicase_TF"/>
</dbReference>
<comment type="subcellular location">
    <subcellularLocation>
        <location evidence="1">Nucleus</location>
    </subcellularLocation>
</comment>
<dbReference type="InterPro" id="IPR001841">
    <property type="entry name" value="Znf_RING"/>
</dbReference>
<evidence type="ECO:0000256" key="3">
    <source>
        <dbReference type="ARBA" id="ARBA00022723"/>
    </source>
</evidence>
<evidence type="ECO:0000256" key="2">
    <source>
        <dbReference type="ARBA" id="ARBA00007025"/>
    </source>
</evidence>
<evidence type="ECO:0000256" key="4">
    <source>
        <dbReference type="ARBA" id="ARBA00022741"/>
    </source>
</evidence>
<feature type="domain" description="Helicase ATP-binding" evidence="13">
    <location>
        <begin position="500"/>
        <end position="672"/>
    </location>
</feature>
<dbReference type="EMBL" id="MCFC01000002">
    <property type="protein sequence ID" value="ORY35020.1"/>
    <property type="molecule type" value="Genomic_DNA"/>
</dbReference>
<feature type="compositionally biased region" description="Basic and acidic residues" evidence="11">
    <location>
        <begin position="54"/>
        <end position="67"/>
    </location>
</feature>
<evidence type="ECO:0000256" key="5">
    <source>
        <dbReference type="ARBA" id="ARBA00022771"/>
    </source>
</evidence>
<dbReference type="Pfam" id="PF00176">
    <property type="entry name" value="SNF2-rel_dom"/>
    <property type="match status" value="1"/>
</dbReference>
<dbReference type="PANTHER" id="PTHR45626">
    <property type="entry name" value="TRANSCRIPTION TERMINATION FACTOR 2-RELATED"/>
    <property type="match status" value="1"/>
</dbReference>
<dbReference type="PROSITE" id="PS00690">
    <property type="entry name" value="DEAH_ATP_HELICASE"/>
    <property type="match status" value="1"/>
</dbReference>
<evidence type="ECO:0000259" key="12">
    <source>
        <dbReference type="PROSITE" id="PS50089"/>
    </source>
</evidence>
<gene>
    <name evidence="15" type="ORF">BCR39DRAFT_516195</name>
</gene>
<feature type="region of interest" description="Disordered" evidence="11">
    <location>
        <begin position="1"/>
        <end position="153"/>
    </location>
</feature>
<dbReference type="Gene3D" id="3.40.50.10810">
    <property type="entry name" value="Tandem AAA-ATPase domain"/>
    <property type="match status" value="1"/>
</dbReference>
<feature type="domain" description="RING-type" evidence="12">
    <location>
        <begin position="841"/>
        <end position="885"/>
    </location>
</feature>
<evidence type="ECO:0000259" key="14">
    <source>
        <dbReference type="PROSITE" id="PS51194"/>
    </source>
</evidence>
<dbReference type="GO" id="GO:0005634">
    <property type="term" value="C:nucleus"/>
    <property type="evidence" value="ECO:0007669"/>
    <property type="project" value="UniProtKB-SubCell"/>
</dbReference>
<sequence length="1095" mass="122326">MPPRRRSVRVSLPTPANSTTSSTPIVSASKSSFERSNGLITPSSLTDGDDELVKEEMMEVKSEDIKPKGRKRKSGAVSDTDSPFSLSPAPSASSQDPDKRYVLESVNIPRRSKLATEKTTSADNLTLGSPPAKLARSSSALGKSDPIDEEEDEKFDLISAAKPMRNVTGKSKAAPVQPFNIGKHSAVSKSDVASLALESDEEKPLAKGRSAKGKGRSKTKAKAVSPDPLDDMELDADYAMGSDDEDNQLKIALKLSTEVDESSPASSSRATSVSRGKGRGGAKGRVNMRKAAASAASQRVRTAQRQATPESIDASPDDSVSDFGGSDITPLSALDDSESEAVESEESGDAWSDDSDAGPKRKKAKKTKGKWKGKGRRLDGVVDLSDPNTPIDLDGMDEETRTATIQKINQKRREDWKKAEEERKPIKDKQKKLKKQLGRKLTNGEKNFVALSHHHPDLENVWGDLQTKIKPIVPVTMEAHPSLKLTLLPFQKESLYWMKKQEEGPWKGGMLADEMGMGKTIQTIALLLSEPRRKPSLVVAPVVALMQWKNEIETHAEGFTVTLWHGQGRMKAEALKKYDVVLVSYGTLEAAFRRQQRGFKKGNVLVTEKSQMHCFEWHRVILDEAHNIKERSTNAAKAAFALQAKYKWCLSGTPLQNRVGELYSLVRFLGADPFSHYFCKRCKCKSLHWQFSNKRTCDDCGHKPMDHTCFWNTEILTPIARYGIEEGGPGHTAFKKLKILLDRMMLRRTKLERADDLGLPPRIIVVRRDYFSPEEKELYMSLFTGAKRTFATYVDQGTVLNNYSNIFSLITRMRQMACHPDLVLRSKNSAVIKNEPEGTVCRICNDTAEDAIMSSCKHVFDRECIRQYLEVQQMRGHRPECPVCHIEISIDLEAEALDLEENTKKARQGILSRLNLDNWRSSSKLEALVEELEKLRNKDWTIKSLVFSQFVSFLDLIAFRLQRAGFNICRLEGGMTPQQRDATIQHFMKNTHVTVFLISLKAGGVALNLTEASMVFMMDSWWNPSVEYQAMDRIHRLGQKRPVKVVKLVVEDSIEDQIVQLQHKKLAMTEAALSSDPDAALGKLTVEDLGFLFKM</sequence>
<evidence type="ECO:0000256" key="6">
    <source>
        <dbReference type="ARBA" id="ARBA00022801"/>
    </source>
</evidence>
<protein>
    <submittedName>
        <fullName evidence="15">SNF2 family N-terminal domain-domain-containing protein</fullName>
    </submittedName>
</protein>
<dbReference type="AlphaFoldDB" id="A0A1Y2BK75"/>
<evidence type="ECO:0000256" key="7">
    <source>
        <dbReference type="ARBA" id="ARBA00022806"/>
    </source>
</evidence>
<feature type="domain" description="Helicase C-terminal" evidence="14">
    <location>
        <begin position="924"/>
        <end position="1074"/>
    </location>
</feature>
<dbReference type="SUPFAM" id="SSF57850">
    <property type="entry name" value="RING/U-box"/>
    <property type="match status" value="1"/>
</dbReference>
<feature type="compositionally biased region" description="Low complexity" evidence="11">
    <location>
        <begin position="9"/>
        <end position="24"/>
    </location>
</feature>
<dbReference type="SMART" id="SM00487">
    <property type="entry name" value="DEXDc"/>
    <property type="match status" value="1"/>
</dbReference>
<dbReference type="PROSITE" id="PS50089">
    <property type="entry name" value="ZF_RING_2"/>
    <property type="match status" value="1"/>
</dbReference>
<dbReference type="GO" id="GO:0008270">
    <property type="term" value="F:zinc ion binding"/>
    <property type="evidence" value="ECO:0007669"/>
    <property type="project" value="UniProtKB-KW"/>
</dbReference>
<dbReference type="SUPFAM" id="SSF52540">
    <property type="entry name" value="P-loop containing nucleoside triphosphate hydrolases"/>
    <property type="match status" value="2"/>
</dbReference>
<evidence type="ECO:0000313" key="16">
    <source>
        <dbReference type="Proteomes" id="UP000193986"/>
    </source>
</evidence>
<evidence type="ECO:0000313" key="15">
    <source>
        <dbReference type="EMBL" id="ORY35020.1"/>
    </source>
</evidence>
<feature type="compositionally biased region" description="Basic residues" evidence="11">
    <location>
        <begin position="209"/>
        <end position="221"/>
    </location>
</feature>
<dbReference type="GO" id="GO:0006289">
    <property type="term" value="P:nucleotide-excision repair"/>
    <property type="evidence" value="ECO:0007669"/>
    <property type="project" value="TreeGrafter"/>
</dbReference>
<dbReference type="InterPro" id="IPR018957">
    <property type="entry name" value="Znf_C3HC4_RING-type"/>
</dbReference>
<keyword evidence="3" id="KW-0479">Metal-binding</keyword>
<dbReference type="PANTHER" id="PTHR45626:SF12">
    <property type="entry name" value="DNA REPAIR PROTEIN RAD16"/>
    <property type="match status" value="1"/>
</dbReference>
<dbReference type="FunCoup" id="A0A1Y2BK75">
    <property type="interactions" value="174"/>
</dbReference>
<dbReference type="SMART" id="SM00184">
    <property type="entry name" value="RING"/>
    <property type="match status" value="1"/>
</dbReference>
<feature type="compositionally biased region" description="Acidic residues" evidence="11">
    <location>
        <begin position="335"/>
        <end position="356"/>
    </location>
</feature>
<dbReference type="InParanoid" id="A0A1Y2BK75"/>
<keyword evidence="5 10" id="KW-0863">Zinc-finger</keyword>
<dbReference type="InterPro" id="IPR000330">
    <property type="entry name" value="SNF2_N"/>
</dbReference>
<feature type="compositionally biased region" description="Basic residues" evidence="11">
    <location>
        <begin position="360"/>
        <end position="375"/>
    </location>
</feature>
<comment type="similarity">
    <text evidence="2">Belongs to the SNF2/RAD54 helicase family.</text>
</comment>
<dbReference type="InterPro" id="IPR027417">
    <property type="entry name" value="P-loop_NTPase"/>
</dbReference>
<keyword evidence="16" id="KW-1185">Reference proteome</keyword>
<feature type="compositionally biased region" description="Basic and acidic residues" evidence="11">
    <location>
        <begin position="411"/>
        <end position="428"/>
    </location>
</feature>
<dbReference type="InterPro" id="IPR038718">
    <property type="entry name" value="SNF2-like_sf"/>
</dbReference>
<keyword evidence="6" id="KW-0378">Hydrolase</keyword>
<dbReference type="GO" id="GO:0004386">
    <property type="term" value="F:helicase activity"/>
    <property type="evidence" value="ECO:0007669"/>
    <property type="project" value="UniProtKB-KW"/>
</dbReference>
<feature type="compositionally biased region" description="Low complexity" evidence="11">
    <location>
        <begin position="262"/>
        <end position="275"/>
    </location>
</feature>
<dbReference type="Pfam" id="PF00097">
    <property type="entry name" value="zf-C3HC4"/>
    <property type="match status" value="1"/>
</dbReference>
<feature type="compositionally biased region" description="Polar residues" evidence="11">
    <location>
        <begin position="117"/>
        <end position="127"/>
    </location>
</feature>
<dbReference type="Proteomes" id="UP000193986">
    <property type="component" value="Unassembled WGS sequence"/>
</dbReference>
<dbReference type="GO" id="GO:0005524">
    <property type="term" value="F:ATP binding"/>
    <property type="evidence" value="ECO:0007669"/>
    <property type="project" value="UniProtKB-KW"/>
</dbReference>
<dbReference type="CDD" id="cd18008">
    <property type="entry name" value="DEXDc_SHPRH-like"/>
    <property type="match status" value="1"/>
</dbReference>
<dbReference type="GO" id="GO:0016787">
    <property type="term" value="F:hydrolase activity"/>
    <property type="evidence" value="ECO:0007669"/>
    <property type="project" value="UniProtKB-KW"/>
</dbReference>
<dbReference type="CDD" id="cd18793">
    <property type="entry name" value="SF2_C_SNF"/>
    <property type="match status" value="1"/>
</dbReference>
<dbReference type="Gene3D" id="3.30.40.10">
    <property type="entry name" value="Zinc/RING finger domain, C3HC4 (zinc finger)"/>
    <property type="match status" value="1"/>
</dbReference>
<evidence type="ECO:0000256" key="8">
    <source>
        <dbReference type="ARBA" id="ARBA00022833"/>
    </source>
</evidence>
<dbReference type="PROSITE" id="PS51194">
    <property type="entry name" value="HELICASE_CTER"/>
    <property type="match status" value="1"/>
</dbReference>
<dbReference type="STRING" id="71784.A0A1Y2BK75"/>
<evidence type="ECO:0000256" key="11">
    <source>
        <dbReference type="SAM" id="MobiDB-lite"/>
    </source>
</evidence>
<dbReference type="Pfam" id="PF00271">
    <property type="entry name" value="Helicase_C"/>
    <property type="match status" value="1"/>
</dbReference>
<reference evidence="15 16" key="1">
    <citation type="submission" date="2016-07" db="EMBL/GenBank/DDBJ databases">
        <title>Pervasive Adenine N6-methylation of Active Genes in Fungi.</title>
        <authorList>
            <consortium name="DOE Joint Genome Institute"/>
            <person name="Mondo S.J."/>
            <person name="Dannebaum R.O."/>
            <person name="Kuo R.C."/>
            <person name="Labutti K."/>
            <person name="Haridas S."/>
            <person name="Kuo A."/>
            <person name="Salamov A."/>
            <person name="Ahrendt S.R."/>
            <person name="Lipzen A."/>
            <person name="Sullivan W."/>
            <person name="Andreopoulos W.B."/>
            <person name="Clum A."/>
            <person name="Lindquist E."/>
            <person name="Daum C."/>
            <person name="Ramamoorthy G.K."/>
            <person name="Gryganskyi A."/>
            <person name="Culley D."/>
            <person name="Magnuson J.K."/>
            <person name="James T.Y."/>
            <person name="O'Malley M.A."/>
            <person name="Stajich J.E."/>
            <person name="Spatafora J.W."/>
            <person name="Visel A."/>
            <person name="Grigoriev I.V."/>
        </authorList>
    </citation>
    <scope>NUCLEOTIDE SEQUENCE [LARGE SCALE GENOMIC DNA]</scope>
    <source>
        <strain evidence="15 16">68-887.2</strain>
    </source>
</reference>
<proteinExistence type="inferred from homology"/>
<organism evidence="15 16">
    <name type="scientific">Naematelia encephala</name>
    <dbReference type="NCBI Taxonomy" id="71784"/>
    <lineage>
        <taxon>Eukaryota</taxon>
        <taxon>Fungi</taxon>
        <taxon>Dikarya</taxon>
        <taxon>Basidiomycota</taxon>
        <taxon>Agaricomycotina</taxon>
        <taxon>Tremellomycetes</taxon>
        <taxon>Tremellales</taxon>
        <taxon>Naemateliaceae</taxon>
        <taxon>Naematelia</taxon>
    </lineage>
</organism>
<keyword evidence="7" id="KW-0347">Helicase</keyword>
<accession>A0A1Y2BK75</accession>
<dbReference type="InterPro" id="IPR013083">
    <property type="entry name" value="Znf_RING/FYVE/PHD"/>
</dbReference>
<dbReference type="InterPro" id="IPR049730">
    <property type="entry name" value="SNF2/RAD54-like_C"/>
</dbReference>
<keyword evidence="9" id="KW-0067">ATP-binding</keyword>
<dbReference type="OrthoDB" id="448448at2759"/>
<dbReference type="InterPro" id="IPR001650">
    <property type="entry name" value="Helicase_C-like"/>
</dbReference>
<feature type="compositionally biased region" description="Basic residues" evidence="11">
    <location>
        <begin position="276"/>
        <end position="288"/>
    </location>
</feature>
<dbReference type="InterPro" id="IPR002464">
    <property type="entry name" value="DNA/RNA_helicase_DEAH_CS"/>
</dbReference>
<dbReference type="PROSITE" id="PS51192">
    <property type="entry name" value="HELICASE_ATP_BIND_1"/>
    <property type="match status" value="1"/>
</dbReference>
<evidence type="ECO:0000256" key="9">
    <source>
        <dbReference type="ARBA" id="ARBA00022840"/>
    </source>
</evidence>
<feature type="compositionally biased region" description="Acidic residues" evidence="11">
    <location>
        <begin position="228"/>
        <end position="246"/>
    </location>
</feature>
<feature type="compositionally biased region" description="Polar residues" evidence="11">
    <location>
        <begin position="295"/>
        <end position="309"/>
    </location>
</feature>
<comment type="caution">
    <text evidence="15">The sequence shown here is derived from an EMBL/GenBank/DDBJ whole genome shotgun (WGS) entry which is preliminary data.</text>
</comment>
<name>A0A1Y2BK75_9TREE</name>
<keyword evidence="8" id="KW-0862">Zinc</keyword>
<evidence type="ECO:0000256" key="10">
    <source>
        <dbReference type="PROSITE-ProRule" id="PRU00175"/>
    </source>
</evidence>